<dbReference type="HAMAP" id="MF_01681">
    <property type="entry name" value="Salvage_MtnC"/>
    <property type="match status" value="1"/>
</dbReference>
<sequence length="231" mass="25123">MNPPKAILTDIEGTTTPIAFVHRVLFPYAKANMAGFLAAYSDDEAVAAILAEVEAQYPGRPALETLLGWMDEDAKITPLKALQGLIWREGYRNGALQAQVHPDAAQSLRAWHEAGLNLFVYSSGSVEAQQLLFSYSDQGDLSLLFGGFFDTRIGGKHEADSYRHIIANTGMQPQSMLFLSDIEEELDAALDAGLRTCQLVRAGDNGGPPTLRHPHAPDFIAVAHQFGLPHP</sequence>
<dbReference type="SFLD" id="SFLDG01133">
    <property type="entry name" value="C1.5.4:_Enolase-phosphatase_Li"/>
    <property type="match status" value="1"/>
</dbReference>
<evidence type="ECO:0000256" key="3">
    <source>
        <dbReference type="ARBA" id="ARBA00023167"/>
    </source>
</evidence>
<dbReference type="GO" id="GO:0019509">
    <property type="term" value="P:L-methionine salvage from methylthioadenosine"/>
    <property type="evidence" value="ECO:0007669"/>
    <property type="project" value="UniProtKB-UniRule"/>
</dbReference>
<comment type="subunit">
    <text evidence="4">Monomer.</text>
</comment>
<comment type="catalytic activity">
    <reaction evidence="4">
        <text>5-methylsulfanyl-2,3-dioxopentyl phosphate + H2O = 1,2-dihydroxy-5-(methylsulfanyl)pent-1-en-3-one + phosphate</text>
        <dbReference type="Rhea" id="RHEA:21700"/>
        <dbReference type="ChEBI" id="CHEBI:15377"/>
        <dbReference type="ChEBI" id="CHEBI:43474"/>
        <dbReference type="ChEBI" id="CHEBI:49252"/>
        <dbReference type="ChEBI" id="CHEBI:58828"/>
        <dbReference type="EC" id="3.1.3.77"/>
    </reaction>
</comment>
<dbReference type="Gene3D" id="1.10.720.60">
    <property type="match status" value="1"/>
</dbReference>
<name>A0AAN0RG01_9PROT</name>
<keyword evidence="4" id="KW-0479">Metal-binding</keyword>
<evidence type="ECO:0000313" key="5">
    <source>
        <dbReference type="EMBL" id="AHJ64171.1"/>
    </source>
</evidence>
<dbReference type="Pfam" id="PF00702">
    <property type="entry name" value="Hydrolase"/>
    <property type="match status" value="1"/>
</dbReference>
<keyword evidence="2 4" id="KW-0378">Hydrolase</keyword>
<keyword evidence="4" id="KW-0460">Magnesium</keyword>
<dbReference type="NCBIfam" id="TIGR01549">
    <property type="entry name" value="HAD-SF-IA-v1"/>
    <property type="match status" value="1"/>
</dbReference>
<reference evidence="6" key="1">
    <citation type="submission" date="2012-06" db="EMBL/GenBank/DDBJ databases">
        <title>Genome analysis of multiple Granulibacter bethesdensis isolates demonstrates substantial genome diversity.</title>
        <authorList>
            <person name="Greenberg D.E."/>
            <person name="Porcella S.F."/>
            <person name="Zarember K."/>
            <person name="Zelazny A.M."/>
            <person name="Bruno D."/>
            <person name="Martens C."/>
            <person name="Barbian K.D."/>
            <person name="Jaske E."/>
            <person name="Holland S.M."/>
        </authorList>
    </citation>
    <scope>NUCLEOTIDE SEQUENCE [LARGE SCALE GENOMIC DNA]</scope>
    <source>
        <strain evidence="6">CGDNIH3</strain>
    </source>
</reference>
<dbReference type="CDD" id="cd01629">
    <property type="entry name" value="HAD_EP"/>
    <property type="match status" value="1"/>
</dbReference>
<keyword evidence="1 4" id="KW-0028">Amino-acid biosynthesis</keyword>
<dbReference type="InterPro" id="IPR023943">
    <property type="entry name" value="Enolase-ppase_E1"/>
</dbReference>
<evidence type="ECO:0000256" key="2">
    <source>
        <dbReference type="ARBA" id="ARBA00022801"/>
    </source>
</evidence>
<dbReference type="SUPFAM" id="SSF56784">
    <property type="entry name" value="HAD-like"/>
    <property type="match status" value="1"/>
</dbReference>
<dbReference type="EMBL" id="CP003181">
    <property type="protein sequence ID" value="AHJ64171.1"/>
    <property type="molecule type" value="Genomic_DNA"/>
</dbReference>
<comment type="similarity">
    <text evidence="4">Belongs to the HAD-like hydrolase superfamily. MasA/MtnC family.</text>
</comment>
<protein>
    <recommendedName>
        <fullName evidence="4">Enolase-phosphatase E1</fullName>
        <ecNumber evidence="4">3.1.3.77</ecNumber>
    </recommendedName>
    <alternativeName>
        <fullName evidence="4">2,3-diketo-5-methylthio-1-phosphopentane phosphatase</fullName>
    </alternativeName>
</protein>
<evidence type="ECO:0000256" key="4">
    <source>
        <dbReference type="HAMAP-Rule" id="MF_01681"/>
    </source>
</evidence>
<dbReference type="SFLD" id="SFLDF00044">
    <property type="entry name" value="enolase-phosphatase"/>
    <property type="match status" value="1"/>
</dbReference>
<dbReference type="GO" id="GO:0043874">
    <property type="term" value="F:acireductone synthase activity"/>
    <property type="evidence" value="ECO:0007669"/>
    <property type="project" value="UniProtKB-EC"/>
</dbReference>
<proteinExistence type="inferred from homology"/>
<organism evidence="5 6">
    <name type="scientific">Granulibacter bethesdensis</name>
    <dbReference type="NCBI Taxonomy" id="364410"/>
    <lineage>
        <taxon>Bacteria</taxon>
        <taxon>Pseudomonadati</taxon>
        <taxon>Pseudomonadota</taxon>
        <taxon>Alphaproteobacteria</taxon>
        <taxon>Acetobacterales</taxon>
        <taxon>Acetobacteraceae</taxon>
        <taxon>Granulibacter</taxon>
    </lineage>
</organism>
<dbReference type="NCBIfam" id="TIGR01691">
    <property type="entry name" value="enolase-ppase"/>
    <property type="match status" value="1"/>
</dbReference>
<evidence type="ECO:0000313" key="6">
    <source>
        <dbReference type="Proteomes" id="UP000019438"/>
    </source>
</evidence>
<evidence type="ECO:0000256" key="1">
    <source>
        <dbReference type="ARBA" id="ARBA00022605"/>
    </source>
</evidence>
<dbReference type="KEGG" id="gbc:GbCGDNIH3_2267"/>
<comment type="function">
    <text evidence="4">Bifunctional enzyme that catalyzes the enolization of 2,3-diketo-5-methylthiopentyl-1-phosphate (DK-MTP-1-P) into the intermediate 2-hydroxy-3-keto-5-methylthiopentenyl-1-phosphate (HK-MTPenyl-1-P), which is then dephosphorylated to form the acireductone 1,2-dihydroxy-3-keto-5-methylthiopentene (DHK-MTPene).</text>
</comment>
<dbReference type="PANTHER" id="PTHR20371">
    <property type="entry name" value="ENOLASE-PHOSPHATASE E1"/>
    <property type="match status" value="1"/>
</dbReference>
<accession>A0AAN0RG01</accession>
<comment type="cofactor">
    <cofactor evidence="4">
        <name>Mg(2+)</name>
        <dbReference type="ChEBI" id="CHEBI:18420"/>
    </cofactor>
    <text evidence="4">Binds 1 Mg(2+) ion per subunit.</text>
</comment>
<dbReference type="AlphaFoldDB" id="A0AAN0RG01"/>
<dbReference type="GO" id="GO:0043715">
    <property type="term" value="F:2,3-diketo-5-methylthiopentyl-1-phosphate enolase activity"/>
    <property type="evidence" value="ECO:0007669"/>
    <property type="project" value="UniProtKB-UniRule"/>
</dbReference>
<dbReference type="GO" id="GO:0000287">
    <property type="term" value="F:magnesium ion binding"/>
    <property type="evidence" value="ECO:0007669"/>
    <property type="project" value="UniProtKB-UniRule"/>
</dbReference>
<dbReference type="InterPro" id="IPR036412">
    <property type="entry name" value="HAD-like_sf"/>
</dbReference>
<dbReference type="PANTHER" id="PTHR20371:SF1">
    <property type="entry name" value="ENOLASE-PHOSPHATASE E1"/>
    <property type="match status" value="1"/>
</dbReference>
<dbReference type="InterPro" id="IPR023214">
    <property type="entry name" value="HAD_sf"/>
</dbReference>
<dbReference type="SFLD" id="SFLDS00003">
    <property type="entry name" value="Haloacid_Dehalogenase"/>
    <property type="match status" value="1"/>
</dbReference>
<comment type="pathway">
    <text evidence="4">Amino-acid biosynthesis; L-methionine biosynthesis via salvage pathway; L-methionine from S-methyl-5-thio-alpha-D-ribose 1-phosphate: step 3/6.</text>
</comment>
<dbReference type="GO" id="GO:0043716">
    <property type="term" value="F:2-hydroxy-3-keto-5-methylthiopentenyl-1-phosphate phosphatase activity"/>
    <property type="evidence" value="ECO:0007669"/>
    <property type="project" value="UniProtKB-UniRule"/>
</dbReference>
<dbReference type="InterPro" id="IPR006439">
    <property type="entry name" value="HAD-SF_hydro_IA"/>
</dbReference>
<dbReference type="Gene3D" id="3.40.50.1000">
    <property type="entry name" value="HAD superfamily/HAD-like"/>
    <property type="match status" value="1"/>
</dbReference>
<keyword evidence="3 4" id="KW-0486">Methionine biosynthesis</keyword>
<dbReference type="EC" id="3.1.3.77" evidence="4"/>
<dbReference type="RefSeq" id="WP_025287557.1">
    <property type="nucleotide sequence ID" value="NZ_CP003181.2"/>
</dbReference>
<comment type="pathway">
    <text evidence="4">Amino-acid biosynthesis; L-methionine biosynthesis via salvage pathway; L-methionine from S-methyl-5-thio-alpha-D-ribose 1-phosphate: step 4/6.</text>
</comment>
<dbReference type="SFLD" id="SFLDG01129">
    <property type="entry name" value="C1.5:_HAD__Beta-PGM__Phosphata"/>
    <property type="match status" value="1"/>
</dbReference>
<gene>
    <name evidence="4" type="primary">mtnC</name>
    <name evidence="5" type="ORF">GbCGDNIH3_2267</name>
</gene>
<dbReference type="Proteomes" id="UP000019438">
    <property type="component" value="Chromosome"/>
</dbReference>